<dbReference type="Gene3D" id="3.80.10.10">
    <property type="entry name" value="Ribonuclease Inhibitor"/>
    <property type="match status" value="1"/>
</dbReference>
<name>A0A1C7M6J7_GRIFR</name>
<dbReference type="OrthoDB" id="9994419at2759"/>
<dbReference type="OMA" id="NHAWYEA"/>
<keyword evidence="3" id="KW-1185">Reference proteome</keyword>
<comment type="caution">
    <text evidence="2">The sequence shown here is derived from an EMBL/GenBank/DDBJ whole genome shotgun (WGS) entry which is preliminary data.</text>
</comment>
<dbReference type="InterPro" id="IPR032675">
    <property type="entry name" value="LRR_dom_sf"/>
</dbReference>
<evidence type="ECO:0000313" key="2">
    <source>
        <dbReference type="EMBL" id="OBZ72117.1"/>
    </source>
</evidence>
<organism evidence="2 3">
    <name type="scientific">Grifola frondosa</name>
    <name type="common">Maitake</name>
    <name type="synonym">Polyporus frondosus</name>
    <dbReference type="NCBI Taxonomy" id="5627"/>
    <lineage>
        <taxon>Eukaryota</taxon>
        <taxon>Fungi</taxon>
        <taxon>Dikarya</taxon>
        <taxon>Basidiomycota</taxon>
        <taxon>Agaricomycotina</taxon>
        <taxon>Agaricomycetes</taxon>
        <taxon>Polyporales</taxon>
        <taxon>Grifolaceae</taxon>
        <taxon>Grifola</taxon>
    </lineage>
</organism>
<proteinExistence type="predicted"/>
<evidence type="ECO:0000256" key="1">
    <source>
        <dbReference type="SAM" id="MobiDB-lite"/>
    </source>
</evidence>
<dbReference type="EMBL" id="LUGG01000009">
    <property type="protein sequence ID" value="OBZ72117.1"/>
    <property type="molecule type" value="Genomic_DNA"/>
</dbReference>
<protein>
    <submittedName>
        <fullName evidence="2">Uncharacterized protein</fullName>
    </submittedName>
</protein>
<dbReference type="STRING" id="5627.A0A1C7M6J7"/>
<evidence type="ECO:0000313" key="3">
    <source>
        <dbReference type="Proteomes" id="UP000092993"/>
    </source>
</evidence>
<feature type="region of interest" description="Disordered" evidence="1">
    <location>
        <begin position="277"/>
        <end position="305"/>
    </location>
</feature>
<feature type="region of interest" description="Disordered" evidence="1">
    <location>
        <begin position="143"/>
        <end position="168"/>
    </location>
</feature>
<gene>
    <name evidence="2" type="ORF">A0H81_07807</name>
</gene>
<dbReference type="AlphaFoldDB" id="A0A1C7M6J7"/>
<reference evidence="2 3" key="1">
    <citation type="submission" date="2016-03" db="EMBL/GenBank/DDBJ databases">
        <title>Whole genome sequencing of Grifola frondosa 9006-11.</title>
        <authorList>
            <person name="Min B."/>
            <person name="Park H."/>
            <person name="Kim J.-G."/>
            <person name="Cho H."/>
            <person name="Oh Y.-L."/>
            <person name="Kong W.-S."/>
            <person name="Choi I.-G."/>
        </authorList>
    </citation>
    <scope>NUCLEOTIDE SEQUENCE [LARGE SCALE GENOMIC DNA]</scope>
    <source>
        <strain evidence="2 3">9006-11</strain>
    </source>
</reference>
<sequence length="756" mass="83871">MMSSEHSYAGQFPRNCCLPYVLTGEPTAQPSSYPAAYWPDAVVRRTLANLCFVNKAWYEAAKPWLWHKVEVRLPRSWLALVEEIAGGDDEDTIEEQAVFMVGQTIKDAETAALAATNMLDGASGDYAASELHDKVLERLVGPDGSIPPELLTPPVSREPSPRRLRTKSTSPARWKLMRSISVAVQDVMERDHPGIYVPPPHDPHPGRFIRHLDFNYFRTIGMRRSVEEGVNNRFVTGDRLEAVLKELPNLLAFGATEYMDGALTFSVIKELLLRGSASRGRGRPSRGRDIIVVDPNDQEEEDRERRRDCKDLEAIDLTGCVSAVFVSALTQFVDNYLLDHDDSDSSGSEDEGPRERGRQRARNIIFEEPLVFPGLRRLGLRGVKSVQPRILEPLILAFPSLTHLDLSCTRITPSVLALLGTSTTVRLQALALERCNWLTGESIRNFLVEAPAARDIRQLSLYGDWTFPSPLSEDELRDIFAQAPCFRSGELVYLDLSSAPVTKELLDIWAPQPNLRSLGLSHIRHLELGAIAEFLRTKAAHVEVLTLVTTAPELGYGDLDVSTRQATIALHTQLVRPLCTPPFSFSLSSSKAKVEEPPTRLRVIELATPLLTSLGAGAGEWRIIKSKGGRGWYVDTASGWITERSAGCRAETGSTLRRDLESDHSWRVELERLADANGNVSSGIGWHARKMEILHGNGLLGDTYPRLSTSLRPISIEGVPTGHSLSSSIFKLFSYLISANHTRIPIQSHYRSISAS</sequence>
<accession>A0A1C7M6J7</accession>
<dbReference type="SUPFAM" id="SSF52047">
    <property type="entry name" value="RNI-like"/>
    <property type="match status" value="1"/>
</dbReference>
<dbReference type="Proteomes" id="UP000092993">
    <property type="component" value="Unassembled WGS sequence"/>
</dbReference>